<keyword evidence="2" id="KW-1185">Reference proteome</keyword>
<evidence type="ECO:0000313" key="1">
    <source>
        <dbReference type="EMBL" id="CAK5129464.1"/>
    </source>
</evidence>
<proteinExistence type="predicted"/>
<accession>A0ACB1BBB3</accession>
<dbReference type="EMBL" id="CAVMJV010000313">
    <property type="protein sequence ID" value="CAK5129464.1"/>
    <property type="molecule type" value="Genomic_DNA"/>
</dbReference>
<gene>
    <name evidence="1" type="ORF">MENTE1834_LOCUS49174</name>
</gene>
<sequence length="72" mass="8010">MLGIYLITSAFSLLRAFGPRQLVFPPLGLIFTLRVTSGLRHSSSLRVDSSFHLESLRAFGPRLPSVWTHPST</sequence>
<evidence type="ECO:0000313" key="2">
    <source>
        <dbReference type="Proteomes" id="UP001497535"/>
    </source>
</evidence>
<organism evidence="1 2">
    <name type="scientific">Meloidogyne enterolobii</name>
    <name type="common">Root-knot nematode worm</name>
    <name type="synonym">Meloidogyne mayaguensis</name>
    <dbReference type="NCBI Taxonomy" id="390850"/>
    <lineage>
        <taxon>Eukaryota</taxon>
        <taxon>Metazoa</taxon>
        <taxon>Ecdysozoa</taxon>
        <taxon>Nematoda</taxon>
        <taxon>Chromadorea</taxon>
        <taxon>Rhabditida</taxon>
        <taxon>Tylenchina</taxon>
        <taxon>Tylenchomorpha</taxon>
        <taxon>Tylenchoidea</taxon>
        <taxon>Meloidogynidae</taxon>
        <taxon>Meloidogyninae</taxon>
        <taxon>Meloidogyne</taxon>
    </lineage>
</organism>
<reference evidence="1" key="1">
    <citation type="submission" date="2023-11" db="EMBL/GenBank/DDBJ databases">
        <authorList>
            <person name="Poullet M."/>
        </authorList>
    </citation>
    <scope>NUCLEOTIDE SEQUENCE</scope>
    <source>
        <strain evidence="1">E1834</strain>
    </source>
</reference>
<name>A0ACB1BBB3_MELEN</name>
<protein>
    <submittedName>
        <fullName evidence="1">Uncharacterized protein</fullName>
    </submittedName>
</protein>
<comment type="caution">
    <text evidence="1">The sequence shown here is derived from an EMBL/GenBank/DDBJ whole genome shotgun (WGS) entry which is preliminary data.</text>
</comment>
<dbReference type="Proteomes" id="UP001497535">
    <property type="component" value="Unassembled WGS sequence"/>
</dbReference>